<dbReference type="Gene3D" id="2.40.50.100">
    <property type="match status" value="1"/>
</dbReference>
<gene>
    <name evidence="3" type="ORF">SAMN05192585_11939</name>
</gene>
<dbReference type="NCBIfam" id="TIGR01730">
    <property type="entry name" value="RND_mfp"/>
    <property type="match status" value="1"/>
</dbReference>
<dbReference type="OrthoDB" id="1848923at2"/>
<feature type="domain" description="CusB-like beta-barrel" evidence="2">
    <location>
        <begin position="189"/>
        <end position="261"/>
    </location>
</feature>
<reference evidence="3 4" key="1">
    <citation type="submission" date="2016-10" db="EMBL/GenBank/DDBJ databases">
        <authorList>
            <person name="de Groot N.N."/>
        </authorList>
    </citation>
    <scope>NUCLEOTIDE SEQUENCE [LARGE SCALE GENOMIC DNA]</scope>
    <source>
        <strain evidence="3 4">CGMCC 1.5012</strain>
    </source>
</reference>
<accession>A0A1H0BDS4</accession>
<dbReference type="Gene3D" id="2.40.420.20">
    <property type="match status" value="1"/>
</dbReference>
<dbReference type="RefSeq" id="WP_092640525.1">
    <property type="nucleotide sequence ID" value="NZ_FNID01000019.1"/>
</dbReference>
<dbReference type="InterPro" id="IPR058792">
    <property type="entry name" value="Beta-barrel_RND_2"/>
</dbReference>
<evidence type="ECO:0000313" key="4">
    <source>
        <dbReference type="Proteomes" id="UP000199182"/>
    </source>
</evidence>
<dbReference type="Proteomes" id="UP000199182">
    <property type="component" value="Unassembled WGS sequence"/>
</dbReference>
<evidence type="ECO:0000259" key="2">
    <source>
        <dbReference type="Pfam" id="PF25954"/>
    </source>
</evidence>
<evidence type="ECO:0000256" key="1">
    <source>
        <dbReference type="ARBA" id="ARBA00009477"/>
    </source>
</evidence>
<name>A0A1H0BDS4_9FIRM</name>
<dbReference type="PANTHER" id="PTHR30469">
    <property type="entry name" value="MULTIDRUG RESISTANCE PROTEIN MDTA"/>
    <property type="match status" value="1"/>
</dbReference>
<dbReference type="Pfam" id="PF25954">
    <property type="entry name" value="Beta-barrel_RND_2"/>
    <property type="match status" value="1"/>
</dbReference>
<dbReference type="AlphaFoldDB" id="A0A1H0BDS4"/>
<dbReference type="EMBL" id="FNID01000019">
    <property type="protein sequence ID" value="SDN43804.1"/>
    <property type="molecule type" value="Genomic_DNA"/>
</dbReference>
<dbReference type="STRING" id="258515.SAMN05192585_11939"/>
<evidence type="ECO:0000313" key="3">
    <source>
        <dbReference type="EMBL" id="SDN43804.1"/>
    </source>
</evidence>
<dbReference type="GO" id="GO:0015562">
    <property type="term" value="F:efflux transmembrane transporter activity"/>
    <property type="evidence" value="ECO:0007669"/>
    <property type="project" value="TreeGrafter"/>
</dbReference>
<dbReference type="Gene3D" id="2.40.30.170">
    <property type="match status" value="1"/>
</dbReference>
<dbReference type="SUPFAM" id="SSF111369">
    <property type="entry name" value="HlyD-like secretion proteins"/>
    <property type="match status" value="1"/>
</dbReference>
<dbReference type="InterPro" id="IPR006143">
    <property type="entry name" value="RND_pump_MFP"/>
</dbReference>
<sequence length="343" mass="37365">MKLRLTVLLAGMMLLLASIFIPDIMLSSMPKVNVTKLEKTVYNQYLNCSGSIEVEKKSNVSLEIPVKISHIEVEVGDYVRKGDRIAVVDKDATVSAYSGLNTVAAVSALMGSSVSAIPENLLSQYVNSGEYSITEILAKYKDEIKALPTVLTAPEDGVITEVNAQEGEMSSAFTPIITIAQSSSLVARVSVSESNISKVREGQKATLTVLAQNGSQYNCTVSKIYPTAQKALLSTSKEAMVDVILKIRNPDKTLRPGYSIKGKILIEEGRKAYVLPYEAIGQDDEQKEFVFVYSGGRVHKQLIKTDSELLNGIEIKSGVNESDYIVTNPTETLKDNTLVCLLE</sequence>
<dbReference type="GO" id="GO:1990281">
    <property type="term" value="C:efflux pump complex"/>
    <property type="evidence" value="ECO:0007669"/>
    <property type="project" value="TreeGrafter"/>
</dbReference>
<comment type="similarity">
    <text evidence="1">Belongs to the membrane fusion protein (MFP) (TC 8.A.1) family.</text>
</comment>
<protein>
    <submittedName>
        <fullName evidence="3">RND family efflux transporter, MFP subunit</fullName>
    </submittedName>
</protein>
<organism evidence="3 4">
    <name type="scientific">Acetanaerobacterium elongatum</name>
    <dbReference type="NCBI Taxonomy" id="258515"/>
    <lineage>
        <taxon>Bacteria</taxon>
        <taxon>Bacillati</taxon>
        <taxon>Bacillota</taxon>
        <taxon>Clostridia</taxon>
        <taxon>Eubacteriales</taxon>
        <taxon>Oscillospiraceae</taxon>
        <taxon>Acetanaerobacterium</taxon>
    </lineage>
</organism>
<proteinExistence type="inferred from homology"/>
<keyword evidence="4" id="KW-1185">Reference proteome</keyword>